<gene>
    <name evidence="2" type="ORF">METZ01_LOCUS333899</name>
</gene>
<dbReference type="Pfam" id="PF12762">
    <property type="entry name" value="DDE_Tnp_IS1595"/>
    <property type="match status" value="1"/>
</dbReference>
<evidence type="ECO:0000259" key="1">
    <source>
        <dbReference type="Pfam" id="PF12762"/>
    </source>
</evidence>
<accession>A0A382Q7Y2</accession>
<dbReference type="AlphaFoldDB" id="A0A382Q7Y2"/>
<dbReference type="InterPro" id="IPR024445">
    <property type="entry name" value="Tnp_ISXO2-like"/>
</dbReference>
<proteinExistence type="predicted"/>
<organism evidence="2">
    <name type="scientific">marine metagenome</name>
    <dbReference type="NCBI Taxonomy" id="408172"/>
    <lineage>
        <taxon>unclassified sequences</taxon>
        <taxon>metagenomes</taxon>
        <taxon>ecological metagenomes</taxon>
    </lineage>
</organism>
<reference evidence="2" key="1">
    <citation type="submission" date="2018-05" db="EMBL/GenBank/DDBJ databases">
        <authorList>
            <person name="Lanie J.A."/>
            <person name="Ng W.-L."/>
            <person name="Kazmierczak K.M."/>
            <person name="Andrzejewski T.M."/>
            <person name="Davidsen T.M."/>
            <person name="Wayne K.J."/>
            <person name="Tettelin H."/>
            <person name="Glass J.I."/>
            <person name="Rusch D."/>
            <person name="Podicherti R."/>
            <person name="Tsui H.-C.T."/>
            <person name="Winkler M.E."/>
        </authorList>
    </citation>
    <scope>NUCLEOTIDE SEQUENCE</scope>
</reference>
<name>A0A382Q7Y2_9ZZZZ</name>
<protein>
    <recommendedName>
        <fullName evidence="1">ISXO2-like transposase domain-containing protein</fullName>
    </recommendedName>
</protein>
<sequence length="117" mass="12921">MRPMYTRKSRLSSRKQSKLIEHFVAGTTARACSEIISVQANTSIRFYMRLRQLIACKLPSYELSGEVEADESYFGGIRKGKRGRGTAGKIAVFGLLKRGGKGYTAIIPNAKTETCPS</sequence>
<dbReference type="EMBL" id="UINC01112246">
    <property type="protein sequence ID" value="SVC81045.1"/>
    <property type="molecule type" value="Genomic_DNA"/>
</dbReference>
<evidence type="ECO:0000313" key="2">
    <source>
        <dbReference type="EMBL" id="SVC81045.1"/>
    </source>
</evidence>
<feature type="domain" description="ISXO2-like transposase" evidence="1">
    <location>
        <begin position="63"/>
        <end position="114"/>
    </location>
</feature>